<evidence type="ECO:0000256" key="3">
    <source>
        <dbReference type="ARBA" id="ARBA00022448"/>
    </source>
</evidence>
<feature type="repeat" description="WD" evidence="14">
    <location>
        <begin position="104"/>
        <end position="136"/>
    </location>
</feature>
<evidence type="ECO:0000256" key="6">
    <source>
        <dbReference type="ARBA" id="ARBA00022737"/>
    </source>
</evidence>
<keyword evidence="7 13" id="KW-0931">ER-Golgi transport</keyword>
<dbReference type="InterPro" id="IPR056176">
    <property type="entry name" value="TPR_COPA_B"/>
</dbReference>
<name>A0AAD9UPZ6_9APIC</name>
<dbReference type="KEGG" id="bdw:94334664"/>
<dbReference type="PANTHER" id="PTHR19876">
    <property type="entry name" value="COATOMER"/>
    <property type="match status" value="1"/>
</dbReference>
<dbReference type="GO" id="GO:0030126">
    <property type="term" value="C:COPI vesicle coat"/>
    <property type="evidence" value="ECO:0007669"/>
    <property type="project" value="TreeGrafter"/>
</dbReference>
<evidence type="ECO:0000256" key="8">
    <source>
        <dbReference type="ARBA" id="ARBA00022927"/>
    </source>
</evidence>
<dbReference type="GeneID" id="94334664"/>
<evidence type="ECO:0000256" key="12">
    <source>
        <dbReference type="ARBA" id="ARBA00025536"/>
    </source>
</evidence>
<evidence type="ECO:0000256" key="11">
    <source>
        <dbReference type="ARBA" id="ARBA00023329"/>
    </source>
</evidence>
<keyword evidence="8 13" id="KW-0653">Protein transport</keyword>
<feature type="repeat" description="WD" evidence="14">
    <location>
        <begin position="202"/>
        <end position="245"/>
    </location>
</feature>
<reference evidence="17" key="1">
    <citation type="journal article" date="2023" name="Nat. Microbiol.">
        <title>Babesia duncani multi-omics identifies virulence factors and drug targets.</title>
        <authorList>
            <person name="Singh P."/>
            <person name="Lonardi S."/>
            <person name="Liang Q."/>
            <person name="Vydyam P."/>
            <person name="Khabirova E."/>
            <person name="Fang T."/>
            <person name="Gihaz S."/>
            <person name="Thekkiniath J."/>
            <person name="Munshi M."/>
            <person name="Abel S."/>
            <person name="Ciampossin L."/>
            <person name="Batugedara G."/>
            <person name="Gupta M."/>
            <person name="Lu X.M."/>
            <person name="Lenz T."/>
            <person name="Chakravarty S."/>
            <person name="Cornillot E."/>
            <person name="Hu Y."/>
            <person name="Ma W."/>
            <person name="Gonzalez L.M."/>
            <person name="Sanchez S."/>
            <person name="Estrada K."/>
            <person name="Sanchez-Flores A."/>
            <person name="Montero E."/>
            <person name="Harb O.S."/>
            <person name="Le Roch K.G."/>
            <person name="Mamoun C.B."/>
        </authorList>
    </citation>
    <scope>NUCLEOTIDE SEQUENCE</scope>
    <source>
        <strain evidence="17">WA1</strain>
    </source>
</reference>
<dbReference type="GO" id="GO:0006890">
    <property type="term" value="P:retrograde vesicle-mediated transport, Golgi to endoplasmic reticulum"/>
    <property type="evidence" value="ECO:0007669"/>
    <property type="project" value="TreeGrafter"/>
</dbReference>
<comment type="function">
    <text evidence="12 13">The coatomer is a cytosolic protein complex that binds to dilysine motifs and reversibly associates with Golgi non-clathrin-coated vesicles, which further mediate biosynthetic protein transport from the ER, via the Golgi up to the trans Golgi network. Coatomer complex is required for budding from Golgi membranes, and is essential for the retrograde Golgi-to-ER transport of dilysine-tagged proteins.</text>
</comment>
<dbReference type="InterPro" id="IPR015943">
    <property type="entry name" value="WD40/YVTN_repeat-like_dom_sf"/>
</dbReference>
<evidence type="ECO:0000256" key="10">
    <source>
        <dbReference type="ARBA" id="ARBA00023136"/>
    </source>
</evidence>
<dbReference type="AlphaFoldDB" id="A0AAD9UPZ6"/>
<feature type="domain" description="COPA/B second beta-propeller" evidence="15">
    <location>
        <begin position="356"/>
        <end position="586"/>
    </location>
</feature>
<evidence type="ECO:0000259" key="16">
    <source>
        <dbReference type="Pfam" id="PF23953"/>
    </source>
</evidence>
<dbReference type="GO" id="GO:0006888">
    <property type="term" value="P:endoplasmic reticulum to Golgi vesicle-mediated transport"/>
    <property type="evidence" value="ECO:0007669"/>
    <property type="project" value="TreeGrafter"/>
</dbReference>
<dbReference type="InterPro" id="IPR016453">
    <property type="entry name" value="COPB2"/>
</dbReference>
<dbReference type="Gene3D" id="2.130.10.10">
    <property type="entry name" value="YVTN repeat-like/Quinoprotein amine dehydrogenase"/>
    <property type="match status" value="1"/>
</dbReference>
<keyword evidence="4 13" id="KW-0963">Cytoplasm</keyword>
<sequence>MVMSLEIIKMSQQMGFRKKLEIRSKKVKCVDIHPFEPWVASALYNGSVTIYNYKTQSLLKKIDICNSSLRCCKFIARKQWIIAAGDENYIWVHNYNSLERVHQVDAHVDYIRCLELHPNLSLVISCSDDMKICIWDCEKNWERLVVCEGHQHYVMMCRWNPKEPNLFASCSLDHTIKFWGVSMDVLEGKTVGMNITSPFFTLSGHKAGVNSIDFSTNLSLPYIVSGSDDFTIRVWDYQTKLCLQTLNQHTNCVMSVRYHPRLPLIITSGQDSQIHLWHSSLYKTSRVLQYNMGSVWALACNNNDLAIGTDSGTVVVQLGGDVPLVSMHLNKLVMVKSFDIITCNISSLVIMPPCNRVSLDFRNIGSCDFFPQAISHHPNGRFICLCGDSEYVIYTAQGMRSKTYGKASQLVWSPEGHYATYNNSLVVVYHDFVEKHQIQASGIYKIIGGRLLALVNSTGVSFYDWDRGILIHTIDAQVENIWWNSSGTRVAIACPGNVVILKFDNSLLTSLEVDPEATFEGAFELEHEILQCVHSAIWAFETFVYTTASMHLNLYSWRHIETLCYLEQQLHLIGYSEQEEKLFLCDEDIHVQELSHSILHLHSIVVRQCQNLTGAIGEIREHLANLAEPQLERATRLLEAVGCPELALEFTSCNDRKFELHLKLGHIDECLELLNSSLGAVGTKWQLLSRLCMEKQKYELAASCCERAKLHSNALLLHLVNGNVEGLEKIANETRDANVAFTANYMLNRVEKCIEILHATNRHAEATLMARTFRPSLVPLSLKTWTQSRRCTPKLSEDVNLQENEKIQEAMQQRLAKGFPASNQYAKLKEAIHADVSGIEIDHLKEHWL</sequence>
<evidence type="ECO:0000256" key="2">
    <source>
        <dbReference type="ARBA" id="ARBA00010844"/>
    </source>
</evidence>
<feature type="repeat" description="WD" evidence="14">
    <location>
        <begin position="246"/>
        <end position="277"/>
    </location>
</feature>
<keyword evidence="5 14" id="KW-0853">WD repeat</keyword>
<dbReference type="Proteomes" id="UP001214638">
    <property type="component" value="Unassembled WGS sequence"/>
</dbReference>
<dbReference type="PRINTS" id="PR00320">
    <property type="entry name" value="GPROTEINBRPT"/>
</dbReference>
<comment type="similarity">
    <text evidence="2 13">Belongs to the WD repeat COPB2 family.</text>
</comment>
<protein>
    <recommendedName>
        <fullName evidence="13">Coatomer subunit beta'</fullName>
    </recommendedName>
</protein>
<keyword evidence="3 13" id="KW-0813">Transport</keyword>
<evidence type="ECO:0000256" key="7">
    <source>
        <dbReference type="ARBA" id="ARBA00022892"/>
    </source>
</evidence>
<comment type="subcellular location">
    <subcellularLocation>
        <location evidence="1 13">Cytoplasmic vesicle</location>
        <location evidence="1 13">COPI-coated vesicle membrane</location>
        <topology evidence="1 13">Peripheral membrane protein</topology>
        <orientation evidence="1 13">Cytoplasmic side</orientation>
    </subcellularLocation>
    <subcellularLocation>
        <location evidence="13">Golgi apparatus membrane</location>
        <topology evidence="13">Peripheral membrane protein</topology>
        <orientation evidence="13">Cytoplasmic side</orientation>
    </subcellularLocation>
    <text evidence="13">The coatomer is cytoplasmic or polymerized on the cytoplasmic side of the Golgi, as well as on the vesicles/buds originating from it.</text>
</comment>
<dbReference type="InterPro" id="IPR036322">
    <property type="entry name" value="WD40_repeat_dom_sf"/>
</dbReference>
<keyword evidence="11 13" id="KW-0968">Cytoplasmic vesicle</keyword>
<dbReference type="CDD" id="cd00200">
    <property type="entry name" value="WD40"/>
    <property type="match status" value="1"/>
</dbReference>
<dbReference type="InterPro" id="IPR006692">
    <property type="entry name" value="Beta-prop_COPA/B_2nd"/>
</dbReference>
<evidence type="ECO:0000313" key="18">
    <source>
        <dbReference type="Proteomes" id="UP001214638"/>
    </source>
</evidence>
<evidence type="ECO:0000256" key="5">
    <source>
        <dbReference type="ARBA" id="ARBA00022574"/>
    </source>
</evidence>
<dbReference type="RefSeq" id="XP_067804209.1">
    <property type="nucleotide sequence ID" value="XM_067945418.1"/>
</dbReference>
<dbReference type="Gene3D" id="1.25.40.470">
    <property type="match status" value="1"/>
</dbReference>
<comment type="caution">
    <text evidence="17">The sequence shown here is derived from an EMBL/GenBank/DDBJ whole genome shotgun (WGS) entry which is preliminary data.</text>
</comment>
<dbReference type="GO" id="GO:0006891">
    <property type="term" value="P:intra-Golgi vesicle-mediated transport"/>
    <property type="evidence" value="ECO:0007669"/>
    <property type="project" value="TreeGrafter"/>
</dbReference>
<evidence type="ECO:0000313" key="17">
    <source>
        <dbReference type="EMBL" id="KAK2197367.1"/>
    </source>
</evidence>
<dbReference type="InterPro" id="IPR020472">
    <property type="entry name" value="WD40_PAC1"/>
</dbReference>
<dbReference type="EMBL" id="JALLKP010000001">
    <property type="protein sequence ID" value="KAK2197367.1"/>
    <property type="molecule type" value="Genomic_DNA"/>
</dbReference>
<accession>A0AAD9UPZ6</accession>
<keyword evidence="10 13" id="KW-0472">Membrane</keyword>
<dbReference type="InterPro" id="IPR050844">
    <property type="entry name" value="Coatomer_complex_subunit"/>
</dbReference>
<evidence type="ECO:0000256" key="13">
    <source>
        <dbReference type="PIRNR" id="PIRNR005567"/>
    </source>
</evidence>
<dbReference type="Pfam" id="PF00400">
    <property type="entry name" value="WD40"/>
    <property type="match status" value="5"/>
</dbReference>
<dbReference type="FunFam" id="2.130.10.10:FF:000016">
    <property type="entry name" value="Coatomer alpha subunit, putative"/>
    <property type="match status" value="1"/>
</dbReference>
<dbReference type="Pfam" id="PF23953">
    <property type="entry name" value="TPR_COPA_B"/>
    <property type="match status" value="1"/>
</dbReference>
<dbReference type="GO" id="GO:0006886">
    <property type="term" value="P:intracellular protein transport"/>
    <property type="evidence" value="ECO:0007669"/>
    <property type="project" value="UniProtKB-UniRule"/>
</dbReference>
<dbReference type="SMART" id="SM00320">
    <property type="entry name" value="WD40"/>
    <property type="match status" value="6"/>
</dbReference>
<dbReference type="PROSITE" id="PS50082">
    <property type="entry name" value="WD_REPEATS_2"/>
    <property type="match status" value="4"/>
</dbReference>
<evidence type="ECO:0000256" key="9">
    <source>
        <dbReference type="ARBA" id="ARBA00023034"/>
    </source>
</evidence>
<evidence type="ECO:0000256" key="14">
    <source>
        <dbReference type="PROSITE-ProRule" id="PRU00221"/>
    </source>
</evidence>
<evidence type="ECO:0000259" key="15">
    <source>
        <dbReference type="Pfam" id="PF04053"/>
    </source>
</evidence>
<feature type="domain" description="COPA/B TPR" evidence="16">
    <location>
        <begin position="616"/>
        <end position="785"/>
    </location>
</feature>
<comment type="subunit">
    <text evidence="13">Oligomeric complex that consists of at least the alpha, beta, beta', gamma, delta, epsilon and zeta subunits.</text>
</comment>
<feature type="repeat" description="WD" evidence="14">
    <location>
        <begin position="147"/>
        <end position="179"/>
    </location>
</feature>
<dbReference type="Pfam" id="PF04053">
    <property type="entry name" value="B-prop_COPA_B_2nd"/>
    <property type="match status" value="1"/>
</dbReference>
<dbReference type="InterPro" id="IPR001680">
    <property type="entry name" value="WD40_rpt"/>
</dbReference>
<proteinExistence type="inferred from homology"/>
<keyword evidence="9 13" id="KW-0333">Golgi apparatus</keyword>
<keyword evidence="6" id="KW-0677">Repeat</keyword>
<evidence type="ECO:0000256" key="4">
    <source>
        <dbReference type="ARBA" id="ARBA00022490"/>
    </source>
</evidence>
<dbReference type="PIRSF" id="PIRSF005567">
    <property type="entry name" value="Coatomer_beta'_subunit"/>
    <property type="match status" value="1"/>
</dbReference>
<keyword evidence="18" id="KW-1185">Reference proteome</keyword>
<dbReference type="GO" id="GO:0005198">
    <property type="term" value="F:structural molecule activity"/>
    <property type="evidence" value="ECO:0007669"/>
    <property type="project" value="UniProtKB-UniRule"/>
</dbReference>
<gene>
    <name evidence="17" type="ORF">BdWA1_000366</name>
</gene>
<evidence type="ECO:0000256" key="1">
    <source>
        <dbReference type="ARBA" id="ARBA00004347"/>
    </source>
</evidence>
<dbReference type="GO" id="GO:0000139">
    <property type="term" value="C:Golgi membrane"/>
    <property type="evidence" value="ECO:0007669"/>
    <property type="project" value="UniProtKB-SubCell"/>
</dbReference>
<organism evidence="17 18">
    <name type="scientific">Babesia duncani</name>
    <dbReference type="NCBI Taxonomy" id="323732"/>
    <lineage>
        <taxon>Eukaryota</taxon>
        <taxon>Sar</taxon>
        <taxon>Alveolata</taxon>
        <taxon>Apicomplexa</taxon>
        <taxon>Aconoidasida</taxon>
        <taxon>Piroplasmida</taxon>
        <taxon>Babesiidae</taxon>
        <taxon>Babesia</taxon>
    </lineage>
</organism>
<dbReference type="PANTHER" id="PTHR19876:SF2">
    <property type="entry name" value="COATOMER SUBUNIT BETA"/>
    <property type="match status" value="1"/>
</dbReference>
<dbReference type="SUPFAM" id="SSF50978">
    <property type="entry name" value="WD40 repeat-like"/>
    <property type="match status" value="2"/>
</dbReference>
<dbReference type="PROSITE" id="PS50294">
    <property type="entry name" value="WD_REPEATS_REGION"/>
    <property type="match status" value="3"/>
</dbReference>